<feature type="transmembrane region" description="Helical" evidence="9">
    <location>
        <begin position="59"/>
        <end position="76"/>
    </location>
</feature>
<dbReference type="OrthoDB" id="9762978at2"/>
<keyword evidence="12" id="KW-1185">Reference proteome</keyword>
<evidence type="ECO:0000256" key="3">
    <source>
        <dbReference type="ARBA" id="ARBA00022449"/>
    </source>
</evidence>
<gene>
    <name evidence="11" type="ORF">SUTMEG_06860</name>
</gene>
<evidence type="ECO:0000256" key="2">
    <source>
        <dbReference type="ARBA" id="ARBA00022448"/>
    </source>
</evidence>
<dbReference type="GO" id="GO:0015297">
    <property type="term" value="F:antiporter activity"/>
    <property type="evidence" value="ECO:0007669"/>
    <property type="project" value="UniProtKB-KW"/>
</dbReference>
<dbReference type="GO" id="GO:0005886">
    <property type="term" value="C:plasma membrane"/>
    <property type="evidence" value="ECO:0007669"/>
    <property type="project" value="UniProtKB-SubCell"/>
</dbReference>
<evidence type="ECO:0000313" key="12">
    <source>
        <dbReference type="Proteomes" id="UP000271003"/>
    </source>
</evidence>
<feature type="transmembrane region" description="Helical" evidence="9">
    <location>
        <begin position="275"/>
        <end position="292"/>
    </location>
</feature>
<sequence>MTYDVSFSADFPSETRETAASATPDRPRFFGGPAALLLPLALFVATTFALFSVEQAFDLYGLAAAGLAALFAGALLSKTPALYWKAAVAGAASTLTGTVVLLLLAAGVFSAVVKAGGAADGVVYLGNLLNLSGNAFTVFALLAATLFGTATGSSIGTLLTAVPLLFPAGVALGADASLLAGALLSGAIFGDHLSPVSDVTVISAMTQRTTDGRSPEIGAVVTTRLPYALPALGIALLGYAVLSGDAQSVATASGTANAATLPHLPELPSLPQGDAAGLAMLLPVFLLIAVAVRTRDVLTAAGAGIVSGLAIGLATGRFSASDILGVHEGAVSGILYAGVTGMGGIILLCITLFAFTEVVTRSGLGEAAVEKLLGTNTVSEKSTGGALRVEILLAAATLVVTTLFAAVTSASTALVGVLANDPANRAGLDPLRRAHLLTGFANGLPVLMPFSAFILILTGILSGLPGGDAVTPVALGLSSFYPLALTAVLVFSIATGFGRTTKGLAAKALPSTNLSAPRSARSARSEAAL</sequence>
<feature type="transmembrane region" description="Helical" evidence="9">
    <location>
        <begin position="297"/>
        <end position="314"/>
    </location>
</feature>
<keyword evidence="4" id="KW-1003">Cell membrane</keyword>
<feature type="transmembrane region" description="Helical" evidence="9">
    <location>
        <begin position="334"/>
        <end position="355"/>
    </location>
</feature>
<dbReference type="Proteomes" id="UP000271003">
    <property type="component" value="Chromosome"/>
</dbReference>
<keyword evidence="2" id="KW-0813">Transport</keyword>
<feature type="transmembrane region" description="Helical" evidence="9">
    <location>
        <begin position="164"/>
        <end position="189"/>
    </location>
</feature>
<dbReference type="EMBL" id="AP018786">
    <property type="protein sequence ID" value="BBF22795.1"/>
    <property type="molecule type" value="Genomic_DNA"/>
</dbReference>
<dbReference type="KEGG" id="sutt:SUTMEG_06860"/>
<keyword evidence="7 9" id="KW-0472">Membrane</keyword>
<comment type="similarity">
    <text evidence="8">Belongs to the NhaC Na(+)/H(+) (TC 2.A.35) antiporter family.</text>
</comment>
<dbReference type="RefSeq" id="WP_120176472.1">
    <property type="nucleotide sequence ID" value="NZ_AP018786.1"/>
</dbReference>
<keyword evidence="5 9" id="KW-0812">Transmembrane</keyword>
<dbReference type="Pfam" id="PF03553">
    <property type="entry name" value="Na_H_antiporter"/>
    <property type="match status" value="1"/>
</dbReference>
<proteinExistence type="inferred from homology"/>
<keyword evidence="6 9" id="KW-1133">Transmembrane helix</keyword>
<feature type="transmembrane region" description="Helical" evidence="9">
    <location>
        <begin position="439"/>
        <end position="461"/>
    </location>
</feature>
<feature type="transmembrane region" description="Helical" evidence="9">
    <location>
        <begin position="88"/>
        <end position="113"/>
    </location>
</feature>
<evidence type="ECO:0000259" key="10">
    <source>
        <dbReference type="Pfam" id="PF03553"/>
    </source>
</evidence>
<evidence type="ECO:0000256" key="7">
    <source>
        <dbReference type="ARBA" id="ARBA00023136"/>
    </source>
</evidence>
<comment type="subcellular location">
    <subcellularLocation>
        <location evidence="1">Cell membrane</location>
        <topology evidence="1">Multi-pass membrane protein</topology>
    </subcellularLocation>
</comment>
<protein>
    <submittedName>
        <fullName evidence="11">Sodium:proton antiporter</fullName>
    </submittedName>
</protein>
<accession>A0A2Z6I8K6</accession>
<name>A0A2Z6I8K6_9BURK</name>
<evidence type="ECO:0000256" key="4">
    <source>
        <dbReference type="ARBA" id="ARBA00022475"/>
    </source>
</evidence>
<dbReference type="PANTHER" id="PTHR33451">
    <property type="entry name" value="MALATE-2H(+)/NA(+)-LACTATE ANTIPORTER"/>
    <property type="match status" value="1"/>
</dbReference>
<feature type="domain" description="Na+/H+ antiporter NhaC-like C-terminal" evidence="10">
    <location>
        <begin position="44"/>
        <end position="241"/>
    </location>
</feature>
<organism evidence="11 12">
    <name type="scientific">Sutterella megalosphaeroides</name>
    <dbReference type="NCBI Taxonomy" id="2494234"/>
    <lineage>
        <taxon>Bacteria</taxon>
        <taxon>Pseudomonadati</taxon>
        <taxon>Pseudomonadota</taxon>
        <taxon>Betaproteobacteria</taxon>
        <taxon>Burkholderiales</taxon>
        <taxon>Sutterellaceae</taxon>
        <taxon>Sutterella</taxon>
    </lineage>
</organism>
<feature type="transmembrane region" description="Helical" evidence="9">
    <location>
        <begin position="34"/>
        <end position="53"/>
    </location>
</feature>
<evidence type="ECO:0000256" key="6">
    <source>
        <dbReference type="ARBA" id="ARBA00022989"/>
    </source>
</evidence>
<dbReference type="AlphaFoldDB" id="A0A2Z6I8K6"/>
<evidence type="ECO:0000256" key="9">
    <source>
        <dbReference type="SAM" id="Phobius"/>
    </source>
</evidence>
<keyword evidence="3" id="KW-0050">Antiport</keyword>
<feature type="transmembrane region" description="Helical" evidence="9">
    <location>
        <begin position="391"/>
        <end position="419"/>
    </location>
</feature>
<evidence type="ECO:0000256" key="8">
    <source>
        <dbReference type="ARBA" id="ARBA00038435"/>
    </source>
</evidence>
<dbReference type="PANTHER" id="PTHR33451:SF5">
    <property type="entry name" value="NA+_H+ ANTIPORTER"/>
    <property type="match status" value="1"/>
</dbReference>
<evidence type="ECO:0000313" key="11">
    <source>
        <dbReference type="EMBL" id="BBF22795.1"/>
    </source>
</evidence>
<evidence type="ECO:0000256" key="5">
    <source>
        <dbReference type="ARBA" id="ARBA00022692"/>
    </source>
</evidence>
<reference evidence="11 12" key="1">
    <citation type="journal article" date="2018" name="Int. J. Syst. Evol. Microbiol.">
        <title>Mesosutterella multiformis gen. nov., sp. nov., a member of the family Sutterellaceae and Sutterella megalosphaeroides sp. nov., isolated from human faeces.</title>
        <authorList>
            <person name="Sakamoto M."/>
            <person name="Ikeyama N."/>
            <person name="Kunihiro T."/>
            <person name="Iino T."/>
            <person name="Yuki M."/>
            <person name="Ohkuma M."/>
        </authorList>
    </citation>
    <scope>NUCLEOTIDE SEQUENCE [LARGE SCALE GENOMIC DNA]</scope>
    <source>
        <strain evidence="11 12">6FBBBH3</strain>
    </source>
</reference>
<dbReference type="InterPro" id="IPR052180">
    <property type="entry name" value="NhaC_Na-H+_Antiporter"/>
</dbReference>
<dbReference type="InterPro" id="IPR018461">
    <property type="entry name" value="Na/H_Antiport_NhaC-like_C"/>
</dbReference>
<feature type="transmembrane region" description="Helical" evidence="9">
    <location>
        <begin position="473"/>
        <end position="494"/>
    </location>
</feature>
<evidence type="ECO:0000256" key="1">
    <source>
        <dbReference type="ARBA" id="ARBA00004651"/>
    </source>
</evidence>
<feature type="transmembrane region" description="Helical" evidence="9">
    <location>
        <begin position="133"/>
        <end position="152"/>
    </location>
</feature>